<gene>
    <name evidence="2" type="ORF">IPOD504_LOCUS6404</name>
</gene>
<evidence type="ECO:0000313" key="3">
    <source>
        <dbReference type="Proteomes" id="UP000837857"/>
    </source>
</evidence>
<dbReference type="Proteomes" id="UP000837857">
    <property type="component" value="Chromosome 18"/>
</dbReference>
<organism evidence="2 3">
    <name type="scientific">Iphiclides podalirius</name>
    <name type="common">scarce swallowtail</name>
    <dbReference type="NCBI Taxonomy" id="110791"/>
    <lineage>
        <taxon>Eukaryota</taxon>
        <taxon>Metazoa</taxon>
        <taxon>Ecdysozoa</taxon>
        <taxon>Arthropoda</taxon>
        <taxon>Hexapoda</taxon>
        <taxon>Insecta</taxon>
        <taxon>Pterygota</taxon>
        <taxon>Neoptera</taxon>
        <taxon>Endopterygota</taxon>
        <taxon>Lepidoptera</taxon>
        <taxon>Glossata</taxon>
        <taxon>Ditrysia</taxon>
        <taxon>Papilionoidea</taxon>
        <taxon>Papilionidae</taxon>
        <taxon>Papilioninae</taxon>
        <taxon>Iphiclides</taxon>
    </lineage>
</organism>
<sequence>MSKGGGHDLSSCGVLAAWWWVPLGCTVDQAVGGHNEETIRRQRPRRISHGYSVPQWASQLTPTGAVVGRRDGRGRAKVTVHPSTVHCRCLGCNALEELRPHVNQSDEERTIEDGE</sequence>
<evidence type="ECO:0008006" key="4">
    <source>
        <dbReference type="Google" id="ProtNLM"/>
    </source>
</evidence>
<evidence type="ECO:0000256" key="1">
    <source>
        <dbReference type="SAM" id="SignalP"/>
    </source>
</evidence>
<feature type="chain" id="PRO_5046765852" description="Secreted protein" evidence="1">
    <location>
        <begin position="33"/>
        <end position="115"/>
    </location>
</feature>
<feature type="signal peptide" evidence="1">
    <location>
        <begin position="1"/>
        <end position="32"/>
    </location>
</feature>
<protein>
    <recommendedName>
        <fullName evidence="4">Secreted protein</fullName>
    </recommendedName>
</protein>
<accession>A0ABN8I5Z7</accession>
<reference evidence="2" key="1">
    <citation type="submission" date="2022-03" db="EMBL/GenBank/DDBJ databases">
        <authorList>
            <person name="Martin H S."/>
        </authorList>
    </citation>
    <scope>NUCLEOTIDE SEQUENCE</scope>
</reference>
<keyword evidence="3" id="KW-1185">Reference proteome</keyword>
<keyword evidence="1" id="KW-0732">Signal</keyword>
<dbReference type="EMBL" id="OW152830">
    <property type="protein sequence ID" value="CAH2048822.1"/>
    <property type="molecule type" value="Genomic_DNA"/>
</dbReference>
<proteinExistence type="predicted"/>
<feature type="non-terminal residue" evidence="2">
    <location>
        <position position="115"/>
    </location>
</feature>
<evidence type="ECO:0000313" key="2">
    <source>
        <dbReference type="EMBL" id="CAH2048822.1"/>
    </source>
</evidence>
<name>A0ABN8I5Z7_9NEOP</name>